<keyword evidence="2" id="KW-1185">Reference proteome</keyword>
<sequence>MTLPIPSSIYIHICEYGYETPSVCCGPLCSWDIPEPENRTEHPMAAATVSPRLSPSPPVTVAASWRRPPRAARVFCVQRRWQQRQQRRVGTANQRRAGDIQREKERNFVGVAVVRRDVEGNPVPHLYEATDRQTGRVPLQPLYPSRRRGGTVGIDIV</sequence>
<comment type="caution">
    <text evidence="1">The sequence shown here is derived from an EMBL/GenBank/DDBJ whole genome shotgun (WGS) entry which is preliminary data.</text>
</comment>
<dbReference type="RefSeq" id="XP_041404732.1">
    <property type="nucleotide sequence ID" value="XM_041548798.1"/>
</dbReference>
<protein>
    <submittedName>
        <fullName evidence="1">Uncharacterized protein</fullName>
    </submittedName>
</protein>
<dbReference type="EMBL" id="CAEFZW010000002">
    <property type="protein sequence ID" value="CAB4252694.1"/>
    <property type="molecule type" value="Genomic_DNA"/>
</dbReference>
<proteinExistence type="predicted"/>
<organism evidence="1 2">
    <name type="scientific">Maudiozyma barnettii</name>
    <dbReference type="NCBI Taxonomy" id="61262"/>
    <lineage>
        <taxon>Eukaryota</taxon>
        <taxon>Fungi</taxon>
        <taxon>Dikarya</taxon>
        <taxon>Ascomycota</taxon>
        <taxon>Saccharomycotina</taxon>
        <taxon>Saccharomycetes</taxon>
        <taxon>Saccharomycetales</taxon>
        <taxon>Saccharomycetaceae</taxon>
        <taxon>Maudiozyma</taxon>
    </lineage>
</organism>
<evidence type="ECO:0000313" key="1">
    <source>
        <dbReference type="EMBL" id="CAB4252694.1"/>
    </source>
</evidence>
<reference evidence="1 2" key="1">
    <citation type="submission" date="2020-05" db="EMBL/GenBank/DDBJ databases">
        <authorList>
            <person name="Casaregola S."/>
            <person name="Devillers H."/>
            <person name="Grondin C."/>
        </authorList>
    </citation>
    <scope>NUCLEOTIDE SEQUENCE [LARGE SCALE GENOMIC DNA]</scope>
    <source>
        <strain evidence="1 2">CLIB 1767</strain>
    </source>
</reference>
<name>A0A8H2ZFU9_9SACH</name>
<accession>A0A8H2ZFU9</accession>
<dbReference type="GeneID" id="64855828"/>
<gene>
    <name evidence="1" type="ORF">KABA2_02S02244</name>
</gene>
<dbReference type="AlphaFoldDB" id="A0A8H2ZFU9"/>
<evidence type="ECO:0000313" key="2">
    <source>
        <dbReference type="Proteomes" id="UP000644660"/>
    </source>
</evidence>
<dbReference type="Proteomes" id="UP000644660">
    <property type="component" value="Unassembled WGS sequence"/>
</dbReference>